<sequence length="210" mass="23393">MKKIVKIALAAILLLVLVVGGFLLGVYLQIFDVGTMNEKMKLYDMPIIGEFFVKPAPETEEAPKEEASGKPKEEMTDSKLNPDKDKDKDKGQSKPKVLTKEEIEKQMKEREAQEKKRVSKLARVYNEMKPQQAAEVMKDLDDDLSVAILQKMDESQAAKTLAAMDADQSARLTKLMYTGVPKKVISPLDRQGQNPQNAANEGQPTDEAAQ</sequence>
<dbReference type="HOGENOM" id="CLU_1352622_0_0_9"/>
<organism evidence="5 6">
    <name type="scientific">Selenomonas sputigena (strain ATCC 35185 / DSM 20758 / CCUG 44933 / VPI D19B-28)</name>
    <dbReference type="NCBI Taxonomy" id="546271"/>
    <lineage>
        <taxon>Bacteria</taxon>
        <taxon>Bacillati</taxon>
        <taxon>Bacillota</taxon>
        <taxon>Negativicutes</taxon>
        <taxon>Selenomonadales</taxon>
        <taxon>Selenomonadaceae</taxon>
        <taxon>Selenomonas</taxon>
    </lineage>
</organism>
<keyword evidence="7" id="KW-1185">Reference proteome</keyword>
<protein>
    <submittedName>
        <fullName evidence="4">MgtE intracellular region</fullName>
    </submittedName>
</protein>
<dbReference type="KEGG" id="ssg:Selsp_1696"/>
<feature type="domain" description="Magnesium transporter MgtE intracellular" evidence="3">
    <location>
        <begin position="120"/>
        <end position="191"/>
    </location>
</feature>
<evidence type="ECO:0000313" key="7">
    <source>
        <dbReference type="Proteomes" id="UP000011124"/>
    </source>
</evidence>
<dbReference type="eggNOG" id="COG3334">
    <property type="taxonomic scope" value="Bacteria"/>
</dbReference>
<feature type="region of interest" description="Disordered" evidence="1">
    <location>
        <begin position="58"/>
        <end position="118"/>
    </location>
</feature>
<accession>C9LSP0</accession>
<evidence type="ECO:0000256" key="2">
    <source>
        <dbReference type="SAM" id="Phobius"/>
    </source>
</evidence>
<dbReference type="Pfam" id="PF03448">
    <property type="entry name" value="MgtE_N"/>
    <property type="match status" value="1"/>
</dbReference>
<dbReference type="InterPro" id="IPR006668">
    <property type="entry name" value="Mg_transptr_MgtE_intracell_dom"/>
</dbReference>
<keyword evidence="2" id="KW-0812">Transmembrane</keyword>
<dbReference type="InterPro" id="IPR038076">
    <property type="entry name" value="MgtE_N_sf"/>
</dbReference>
<proteinExistence type="predicted"/>
<dbReference type="OrthoDB" id="1682943at2"/>
<name>C9LSP0_SELS3</name>
<feature type="compositionally biased region" description="Polar residues" evidence="1">
    <location>
        <begin position="191"/>
        <end position="203"/>
    </location>
</feature>
<dbReference type="RefSeq" id="WP_006191301.1">
    <property type="nucleotide sequence ID" value="NC_015437.1"/>
</dbReference>
<keyword evidence="2" id="KW-1133">Transmembrane helix</keyword>
<keyword evidence="2" id="KW-0472">Membrane</keyword>
<feature type="compositionally biased region" description="Basic and acidic residues" evidence="1">
    <location>
        <begin position="61"/>
        <end position="116"/>
    </location>
</feature>
<dbReference type="SUPFAM" id="SSF158791">
    <property type="entry name" value="MgtE N-terminal domain-like"/>
    <property type="match status" value="1"/>
</dbReference>
<gene>
    <name evidence="4" type="ordered locus">Selsp_1696</name>
    <name evidence="5" type="ORF">SELSPUOL_00465</name>
</gene>
<dbReference type="Gene3D" id="1.25.60.10">
    <property type="entry name" value="MgtE N-terminal domain-like"/>
    <property type="match status" value="1"/>
</dbReference>
<reference evidence="4 7" key="2">
    <citation type="submission" date="2011-04" db="EMBL/GenBank/DDBJ databases">
        <title>The complete genome of Selenomonas sputigena DSM 20758.</title>
        <authorList>
            <consortium name="US DOE Joint Genome Institute (JGI-PGF)"/>
            <person name="Lucas S."/>
            <person name="Copeland A."/>
            <person name="Lapidus A."/>
            <person name="Bruce D."/>
            <person name="Goodwin L."/>
            <person name="Pitluck S."/>
            <person name="Peters L."/>
            <person name="Kyrpides N."/>
            <person name="Mavromatis K."/>
            <person name="Ivanova N."/>
            <person name="Ovchinnikova G."/>
            <person name="Teshima H."/>
            <person name="Detter J.C."/>
            <person name="Tapia R."/>
            <person name="Han C."/>
            <person name="Land M."/>
            <person name="Hauser L."/>
            <person name="Markowitz V."/>
            <person name="Cheng J.-F."/>
            <person name="Hugenholtz P."/>
            <person name="Woyke T."/>
            <person name="Wu D."/>
            <person name="Gronow S."/>
            <person name="Wellnitz S."/>
            <person name="Schneider S."/>
            <person name="Klenk H.-P."/>
            <person name="Eisen J.A."/>
        </authorList>
    </citation>
    <scope>NUCLEOTIDE SEQUENCE [LARGE SCALE GENOMIC DNA]</scope>
    <source>
        <strain evidence="4">ATCC 35185</strain>
        <strain evidence="7">ATCC 35185 / DSM 20758 / VPI D19B-28</strain>
    </source>
</reference>
<dbReference type="Proteomes" id="UP000003505">
    <property type="component" value="Unassembled WGS sequence"/>
</dbReference>
<dbReference type="STRING" id="546271.Selsp_1696"/>
<evidence type="ECO:0000256" key="1">
    <source>
        <dbReference type="SAM" id="MobiDB-lite"/>
    </source>
</evidence>
<feature type="region of interest" description="Disordered" evidence="1">
    <location>
        <begin position="184"/>
        <end position="210"/>
    </location>
</feature>
<dbReference type="AlphaFoldDB" id="C9LSP0"/>
<evidence type="ECO:0000313" key="5">
    <source>
        <dbReference type="EMBL" id="EEX78280.1"/>
    </source>
</evidence>
<evidence type="ECO:0000259" key="3">
    <source>
        <dbReference type="Pfam" id="PF03448"/>
    </source>
</evidence>
<dbReference type="EMBL" id="CP002637">
    <property type="protein sequence ID" value="AEC00652.1"/>
    <property type="molecule type" value="Genomic_DNA"/>
</dbReference>
<dbReference type="Proteomes" id="UP000011124">
    <property type="component" value="Chromosome"/>
</dbReference>
<evidence type="ECO:0000313" key="6">
    <source>
        <dbReference type="Proteomes" id="UP000003505"/>
    </source>
</evidence>
<dbReference type="EMBL" id="ACKP02000010">
    <property type="protein sequence ID" value="EEX78280.1"/>
    <property type="molecule type" value="Genomic_DNA"/>
</dbReference>
<feature type="transmembrane region" description="Helical" evidence="2">
    <location>
        <begin position="7"/>
        <end position="30"/>
    </location>
</feature>
<evidence type="ECO:0000313" key="4">
    <source>
        <dbReference type="EMBL" id="AEC00652.1"/>
    </source>
</evidence>
<reference evidence="5 6" key="1">
    <citation type="submission" date="2009-09" db="EMBL/GenBank/DDBJ databases">
        <authorList>
            <person name="Weinstock G."/>
            <person name="Sodergren E."/>
            <person name="Clifton S."/>
            <person name="Fulton L."/>
            <person name="Fulton B."/>
            <person name="Courtney L."/>
            <person name="Fronick C."/>
            <person name="Harrison M."/>
            <person name="Strong C."/>
            <person name="Farmer C."/>
            <person name="Delahaunty K."/>
            <person name="Markovic C."/>
            <person name="Hall O."/>
            <person name="Minx P."/>
            <person name="Tomlinson C."/>
            <person name="Mitreva M."/>
            <person name="Nelson J."/>
            <person name="Hou S."/>
            <person name="Wollam A."/>
            <person name="Pepin K.H."/>
            <person name="Johnson M."/>
            <person name="Bhonagiri V."/>
            <person name="Nash W.E."/>
            <person name="Warren W."/>
            <person name="Chinwalla A."/>
            <person name="Mardis E.R."/>
            <person name="Wilson R.K."/>
        </authorList>
    </citation>
    <scope>NUCLEOTIDE SEQUENCE [LARGE SCALE GENOMIC DNA]</scope>
    <source>
        <strain evidence="5">ATCC 35185</strain>
        <strain evidence="6">ATCC 35185 / DSM 20758 / VPI D19B-28</strain>
    </source>
</reference>